<dbReference type="RefSeq" id="WP_406608479.1">
    <property type="nucleotide sequence ID" value="NZ_PFKO01000367.1"/>
</dbReference>
<dbReference type="Proteomes" id="UP000231493">
    <property type="component" value="Unassembled WGS sequence"/>
</dbReference>
<organism evidence="1 4">
    <name type="scientific">Candidatus Infernicultor aquiphilus</name>
    <dbReference type="NCBI Taxonomy" id="1805029"/>
    <lineage>
        <taxon>Bacteria</taxon>
        <taxon>Pseudomonadati</taxon>
        <taxon>Atribacterota</taxon>
        <taxon>Candidatus Phoenicimicrobiia</taxon>
        <taxon>Candidatus Pheonicimicrobiales</taxon>
        <taxon>Candidatus Phoenicimicrobiaceae</taxon>
        <taxon>Candidatus Infernicultor</taxon>
    </lineage>
</organism>
<accession>A0A2M7PKZ6</accession>
<dbReference type="EMBL" id="PFIP01000060">
    <property type="protein sequence ID" value="PIX34586.1"/>
    <property type="molecule type" value="Genomic_DNA"/>
</dbReference>
<gene>
    <name evidence="2" type="ORF">COZ07_10050</name>
    <name evidence="1" type="ORF">COZ58_03400</name>
</gene>
<reference evidence="3 4" key="1">
    <citation type="submission" date="2017-09" db="EMBL/GenBank/DDBJ databases">
        <title>Depth-based differentiation of microbial function through sediment-hosted aquifers and enrichment of novel symbionts in the deep terrestrial subsurface.</title>
        <authorList>
            <person name="Probst A.J."/>
            <person name="Ladd B."/>
            <person name="Jarett J.K."/>
            <person name="Geller-Mcgrath D.E."/>
            <person name="Sieber C.M."/>
            <person name="Emerson J.B."/>
            <person name="Anantharaman K."/>
            <person name="Thomas B.C."/>
            <person name="Malmstrom R."/>
            <person name="Stieglmeier M."/>
            <person name="Klingl A."/>
            <person name="Woyke T."/>
            <person name="Ryan C.M."/>
            <person name="Banfield J.F."/>
        </authorList>
    </citation>
    <scope>NUCLEOTIDE SEQUENCE [LARGE SCALE GENOMIC DNA]</scope>
    <source>
        <strain evidence="2">CG_4_10_14_3_um_filter_34_13</strain>
    </source>
</reference>
<evidence type="ECO:0000313" key="1">
    <source>
        <dbReference type="EMBL" id="PIX34586.1"/>
    </source>
</evidence>
<name>A0A2M7K8W4_9BACT</name>
<dbReference type="Proteomes" id="UP000230646">
    <property type="component" value="Unassembled WGS sequence"/>
</dbReference>
<proteinExistence type="predicted"/>
<sequence length="59" mass="7407">MLYTLEDLELISDREIFFKIIYPLRYNNEKLDKTAIIRYSNERRKDEKRFEVKIYEENT</sequence>
<dbReference type="EMBL" id="PFKO01000367">
    <property type="protein sequence ID" value="PIY31215.1"/>
    <property type="molecule type" value="Genomic_DNA"/>
</dbReference>
<reference evidence="1" key="2">
    <citation type="submission" date="2017-09" db="EMBL/GenBank/DDBJ databases">
        <title>Depth-based differentiation of microbial function through sediment-hosted aquifers and enrichment of novel symbionts in the deep terrestrial subsurface.</title>
        <authorList>
            <person name="Probst A.J."/>
            <person name="Ladd B."/>
            <person name="Jarett J.K."/>
            <person name="Geller-Mcgrath D.E."/>
            <person name="Sieber C.M.K."/>
            <person name="Emerson J.B."/>
            <person name="Anantharaman K."/>
            <person name="Thomas B.C."/>
            <person name="Malmstrom R."/>
            <person name="Stieglmeier M."/>
            <person name="Klingl A."/>
            <person name="Woyke T."/>
            <person name="Ryan C.M."/>
            <person name="Banfield J.F."/>
        </authorList>
    </citation>
    <scope>NUCLEOTIDE SEQUENCE</scope>
    <source>
        <strain evidence="1">CG_4_8_14_3_um_filter_34_18</strain>
    </source>
</reference>
<evidence type="ECO:0000313" key="3">
    <source>
        <dbReference type="Proteomes" id="UP000230646"/>
    </source>
</evidence>
<evidence type="ECO:0000313" key="2">
    <source>
        <dbReference type="EMBL" id="PIY31215.1"/>
    </source>
</evidence>
<protein>
    <submittedName>
        <fullName evidence="1">Uncharacterized protein</fullName>
    </submittedName>
</protein>
<evidence type="ECO:0000313" key="4">
    <source>
        <dbReference type="Proteomes" id="UP000231493"/>
    </source>
</evidence>
<accession>A0A2M7K8W4</accession>
<dbReference type="AlphaFoldDB" id="A0A2M7K8W4"/>
<comment type="caution">
    <text evidence="1">The sequence shown here is derived from an EMBL/GenBank/DDBJ whole genome shotgun (WGS) entry which is preliminary data.</text>
</comment>